<sequence length="28" mass="2942">MAVCASSKAFTGVFGHCYSCFASCLTFC</sequence>
<dbReference type="EMBL" id="JAPFFK010000019">
    <property type="protein sequence ID" value="KAJ6686473.1"/>
    <property type="molecule type" value="Genomic_DNA"/>
</dbReference>
<protein>
    <submittedName>
        <fullName evidence="1">Uncharacterized protein</fullName>
    </submittedName>
</protein>
<evidence type="ECO:0000313" key="2">
    <source>
        <dbReference type="Proteomes" id="UP001151532"/>
    </source>
</evidence>
<reference evidence="1" key="1">
    <citation type="submission" date="2022-11" db="EMBL/GenBank/DDBJ databases">
        <authorList>
            <person name="Hyden B.L."/>
            <person name="Feng K."/>
            <person name="Yates T."/>
            <person name="Jawdy S."/>
            <person name="Smart L.B."/>
            <person name="Muchero W."/>
        </authorList>
    </citation>
    <scope>NUCLEOTIDE SEQUENCE</scope>
    <source>
        <tissue evidence="1">Shoot tip</tissue>
    </source>
</reference>
<name>A0A9Q0PDW4_SALPP</name>
<organism evidence="1 2">
    <name type="scientific">Salix purpurea</name>
    <name type="common">Purple osier willow</name>
    <dbReference type="NCBI Taxonomy" id="77065"/>
    <lineage>
        <taxon>Eukaryota</taxon>
        <taxon>Viridiplantae</taxon>
        <taxon>Streptophyta</taxon>
        <taxon>Embryophyta</taxon>
        <taxon>Tracheophyta</taxon>
        <taxon>Spermatophyta</taxon>
        <taxon>Magnoliopsida</taxon>
        <taxon>eudicotyledons</taxon>
        <taxon>Gunneridae</taxon>
        <taxon>Pentapetalae</taxon>
        <taxon>rosids</taxon>
        <taxon>fabids</taxon>
        <taxon>Malpighiales</taxon>
        <taxon>Salicaceae</taxon>
        <taxon>Saliceae</taxon>
        <taxon>Salix</taxon>
    </lineage>
</organism>
<dbReference type="Proteomes" id="UP001151532">
    <property type="component" value="Chromosome 2"/>
</dbReference>
<dbReference type="AlphaFoldDB" id="A0A9Q0PDW4"/>
<evidence type="ECO:0000313" key="1">
    <source>
        <dbReference type="EMBL" id="KAJ6686473.1"/>
    </source>
</evidence>
<gene>
    <name evidence="1" type="ORF">OIU79_016285</name>
</gene>
<keyword evidence="2" id="KW-1185">Reference proteome</keyword>
<accession>A0A9Q0PDW4</accession>
<comment type="caution">
    <text evidence="1">The sequence shown here is derived from an EMBL/GenBank/DDBJ whole genome shotgun (WGS) entry which is preliminary data.</text>
</comment>
<proteinExistence type="predicted"/>
<reference evidence="1" key="2">
    <citation type="journal article" date="2023" name="Int. J. Mol. Sci.">
        <title>De Novo Assembly and Annotation of 11 Diverse Shrub Willow (Salix) Genomes Reveals Novel Gene Organization in Sex-Linked Regions.</title>
        <authorList>
            <person name="Hyden B."/>
            <person name="Feng K."/>
            <person name="Yates T.B."/>
            <person name="Jawdy S."/>
            <person name="Cereghino C."/>
            <person name="Smart L.B."/>
            <person name="Muchero W."/>
        </authorList>
    </citation>
    <scope>NUCLEOTIDE SEQUENCE</scope>
    <source>
        <tissue evidence="1">Shoot tip</tissue>
    </source>
</reference>